<dbReference type="PANTHER" id="PTHR30572">
    <property type="entry name" value="MEMBRANE COMPONENT OF TRANSPORTER-RELATED"/>
    <property type="match status" value="1"/>
</dbReference>
<dbReference type="InterPro" id="IPR025857">
    <property type="entry name" value="MacB_PCD"/>
</dbReference>
<feature type="transmembrane region" description="Helical" evidence="7">
    <location>
        <begin position="335"/>
        <end position="368"/>
    </location>
</feature>
<organism evidence="10">
    <name type="scientific">uncultured Gemmatimonadaceae bacterium</name>
    <dbReference type="NCBI Taxonomy" id="246130"/>
    <lineage>
        <taxon>Bacteria</taxon>
        <taxon>Pseudomonadati</taxon>
        <taxon>Gemmatimonadota</taxon>
        <taxon>Gemmatimonadia</taxon>
        <taxon>Gemmatimonadales</taxon>
        <taxon>Gemmatimonadaceae</taxon>
        <taxon>environmental samples</taxon>
    </lineage>
</organism>
<evidence type="ECO:0000256" key="5">
    <source>
        <dbReference type="ARBA" id="ARBA00023136"/>
    </source>
</evidence>
<keyword evidence="2" id="KW-1003">Cell membrane</keyword>
<keyword evidence="5 7" id="KW-0472">Membrane</keyword>
<protein>
    <submittedName>
        <fullName evidence="10">ABC-type antimicrobial peptide transport system, permease component</fullName>
    </submittedName>
</protein>
<evidence type="ECO:0000259" key="9">
    <source>
        <dbReference type="Pfam" id="PF12704"/>
    </source>
</evidence>
<evidence type="ECO:0000256" key="6">
    <source>
        <dbReference type="ARBA" id="ARBA00038076"/>
    </source>
</evidence>
<evidence type="ECO:0000256" key="4">
    <source>
        <dbReference type="ARBA" id="ARBA00022989"/>
    </source>
</evidence>
<proteinExistence type="inferred from homology"/>
<comment type="subcellular location">
    <subcellularLocation>
        <location evidence="1">Cell membrane</location>
        <topology evidence="1">Multi-pass membrane protein</topology>
    </subcellularLocation>
</comment>
<feature type="domain" description="MacB-like periplasmic core" evidence="9">
    <location>
        <begin position="21"/>
        <end position="252"/>
    </location>
</feature>
<feature type="transmembrane region" description="Helical" evidence="7">
    <location>
        <begin position="21"/>
        <end position="42"/>
    </location>
</feature>
<accession>A0A6J4LIB2</accession>
<evidence type="ECO:0000256" key="1">
    <source>
        <dbReference type="ARBA" id="ARBA00004651"/>
    </source>
</evidence>
<keyword evidence="4 7" id="KW-1133">Transmembrane helix</keyword>
<dbReference type="AlphaFoldDB" id="A0A6J4LIB2"/>
<dbReference type="GO" id="GO:0022857">
    <property type="term" value="F:transmembrane transporter activity"/>
    <property type="evidence" value="ECO:0007669"/>
    <property type="project" value="TreeGrafter"/>
</dbReference>
<dbReference type="EMBL" id="CADCTU010000579">
    <property type="protein sequence ID" value="CAA9333998.1"/>
    <property type="molecule type" value="Genomic_DNA"/>
</dbReference>
<dbReference type="GO" id="GO:0005886">
    <property type="term" value="C:plasma membrane"/>
    <property type="evidence" value="ECO:0007669"/>
    <property type="project" value="UniProtKB-SubCell"/>
</dbReference>
<evidence type="ECO:0000256" key="7">
    <source>
        <dbReference type="SAM" id="Phobius"/>
    </source>
</evidence>
<dbReference type="Pfam" id="PF02687">
    <property type="entry name" value="FtsX"/>
    <property type="match status" value="1"/>
</dbReference>
<gene>
    <name evidence="10" type="ORF">AVDCRST_MAG11-2611</name>
</gene>
<name>A0A6J4LIB2_9BACT</name>
<dbReference type="InterPro" id="IPR050250">
    <property type="entry name" value="Macrolide_Exporter_MacB"/>
</dbReference>
<dbReference type="PANTHER" id="PTHR30572:SF4">
    <property type="entry name" value="ABC TRANSPORTER PERMEASE YTRF"/>
    <property type="match status" value="1"/>
</dbReference>
<feature type="transmembrane region" description="Helical" evidence="7">
    <location>
        <begin position="374"/>
        <end position="396"/>
    </location>
</feature>
<evidence type="ECO:0000256" key="2">
    <source>
        <dbReference type="ARBA" id="ARBA00022475"/>
    </source>
</evidence>
<reference evidence="10" key="1">
    <citation type="submission" date="2020-02" db="EMBL/GenBank/DDBJ databases">
        <authorList>
            <person name="Meier V. D."/>
        </authorList>
    </citation>
    <scope>NUCLEOTIDE SEQUENCE</scope>
    <source>
        <strain evidence="10">AVDCRST_MAG11</strain>
    </source>
</reference>
<dbReference type="InterPro" id="IPR003838">
    <property type="entry name" value="ABC3_permease_C"/>
</dbReference>
<feature type="transmembrane region" description="Helical" evidence="7">
    <location>
        <begin position="286"/>
        <end position="314"/>
    </location>
</feature>
<feature type="domain" description="ABC3 transporter permease C-terminal" evidence="8">
    <location>
        <begin position="294"/>
        <end position="406"/>
    </location>
</feature>
<dbReference type="Pfam" id="PF12704">
    <property type="entry name" value="MacB_PCD"/>
    <property type="match status" value="1"/>
</dbReference>
<keyword evidence="3 7" id="KW-0812">Transmembrane</keyword>
<evidence type="ECO:0000313" key="10">
    <source>
        <dbReference type="EMBL" id="CAA9333998.1"/>
    </source>
</evidence>
<evidence type="ECO:0000259" key="8">
    <source>
        <dbReference type="Pfam" id="PF02687"/>
    </source>
</evidence>
<sequence length="413" mass="44653">MSLVEALRLALNQIRVQKLKSFFTLLGVTIGVMFLIAVVSIVEGLGTFMEQDVVGKVMAVNTFELRHRPNINIGGVTEEEWRAWQRRKRIEESDVPSVVEALPPGTRYAVVSNDNLTASSEFSRPATVLAQNVTTGWFEIKRLGLASGRAFTEQENDLGQPVVVIGQDVKDRFFPTVDPIGRQLRIATIPYTVIGVAEKQGGALGRSFDKFVVAPYRSPLRRATNRRGVIDAVMIQTPTPTAMTDVQERVRQVMRGRHKLRPAQPDDFSLQTSESALSFFNKIKGYLVIAGVALPAIGLVVGSIVIMNIMLVAVAERTREIGVRKSLGARRRDILAQFLMESATLSTLGAAVGIALGIGLAKAIAALSPLPATVAPWSIVVAVVLGAGVGVVAGVYPASRAARLDPILALRQE</sequence>
<comment type="similarity">
    <text evidence="6">Belongs to the ABC-4 integral membrane protein family.</text>
</comment>
<evidence type="ECO:0000256" key="3">
    <source>
        <dbReference type="ARBA" id="ARBA00022692"/>
    </source>
</evidence>